<keyword evidence="2" id="KW-1185">Reference proteome</keyword>
<evidence type="ECO:0000313" key="1">
    <source>
        <dbReference type="EMBL" id="SCY45289.1"/>
    </source>
</evidence>
<evidence type="ECO:0008006" key="3">
    <source>
        <dbReference type="Google" id="ProtNLM"/>
    </source>
</evidence>
<gene>
    <name evidence="1" type="ORF">SAMN05216233_109141</name>
</gene>
<dbReference type="RefSeq" id="WP_092211209.1">
    <property type="nucleotide sequence ID" value="NZ_FMUX01000009.1"/>
</dbReference>
<dbReference type="OrthoDB" id="72471at2"/>
<dbReference type="Proteomes" id="UP000198870">
    <property type="component" value="Unassembled WGS sequence"/>
</dbReference>
<dbReference type="STRING" id="419481.SAMN05216233_109141"/>
<protein>
    <recommendedName>
        <fullName evidence="3">Morphogenetic protein</fullName>
    </recommendedName>
</protein>
<dbReference type="AlphaFoldDB" id="A0A1G5G1P5"/>
<accession>A0A1G5G1P5</accession>
<organism evidence="1 2">
    <name type="scientific">Desulfoluna spongiiphila</name>
    <dbReference type="NCBI Taxonomy" id="419481"/>
    <lineage>
        <taxon>Bacteria</taxon>
        <taxon>Pseudomonadati</taxon>
        <taxon>Thermodesulfobacteriota</taxon>
        <taxon>Desulfobacteria</taxon>
        <taxon>Desulfobacterales</taxon>
        <taxon>Desulfolunaceae</taxon>
        <taxon>Desulfoluna</taxon>
    </lineage>
</organism>
<name>A0A1G5G1P5_9BACT</name>
<reference evidence="1 2" key="1">
    <citation type="submission" date="2016-10" db="EMBL/GenBank/DDBJ databases">
        <authorList>
            <person name="de Groot N.N."/>
        </authorList>
    </citation>
    <scope>NUCLEOTIDE SEQUENCE [LARGE SCALE GENOMIC DNA]</scope>
    <source>
        <strain evidence="1 2">AA1</strain>
    </source>
</reference>
<evidence type="ECO:0000313" key="2">
    <source>
        <dbReference type="Proteomes" id="UP000198870"/>
    </source>
</evidence>
<proteinExistence type="predicted"/>
<dbReference type="EMBL" id="FMUX01000009">
    <property type="protein sequence ID" value="SCY45289.1"/>
    <property type="molecule type" value="Genomic_DNA"/>
</dbReference>
<sequence>MKERPILFGPAMVRAILNGRKTQTRRIVKPPFELHANGYLTRPGKTERLQPYPCPYGQVGERLWIRERFRLWEPDNCICAGPFCGCPSPGTPIYFADTGDDEGAFQWKPSIHMNKEFSRLTLELTGIRIQYLQDISTKDAISEGLEPTLVGVYDNRWKNGGYGPRQIYADPRWAFKWLWNGINQKRGYEWESNPLVWVVDFKVMEMEG</sequence>